<dbReference type="InterPro" id="IPR016848">
    <property type="entry name" value="RNase_P/MRP_Rpp29-subunit"/>
</dbReference>
<gene>
    <name evidence="3" type="ORF">BUALT_Bualt09G0071900</name>
</gene>
<dbReference type="InterPro" id="IPR002730">
    <property type="entry name" value="Rpp29/RNP1"/>
</dbReference>
<dbReference type="GO" id="GO:0006364">
    <property type="term" value="P:rRNA processing"/>
    <property type="evidence" value="ECO:0007669"/>
    <property type="project" value="TreeGrafter"/>
</dbReference>
<dbReference type="Gene3D" id="2.30.30.210">
    <property type="entry name" value="Ribonuclease P/MRP, subunit p29"/>
    <property type="match status" value="1"/>
</dbReference>
<dbReference type="GO" id="GO:0005634">
    <property type="term" value="C:nucleus"/>
    <property type="evidence" value="ECO:0007669"/>
    <property type="project" value="UniProtKB-SubCell"/>
</dbReference>
<reference evidence="3" key="1">
    <citation type="submission" date="2019-10" db="EMBL/GenBank/DDBJ databases">
        <authorList>
            <person name="Zhang R."/>
            <person name="Pan Y."/>
            <person name="Wang J."/>
            <person name="Ma R."/>
            <person name="Yu S."/>
        </authorList>
    </citation>
    <scope>NUCLEOTIDE SEQUENCE</scope>
    <source>
        <strain evidence="3">LA-IB0</strain>
        <tissue evidence="3">Leaf</tissue>
    </source>
</reference>
<dbReference type="SUPFAM" id="SSF101744">
    <property type="entry name" value="Rof/RNase P subunit-like"/>
    <property type="match status" value="1"/>
</dbReference>
<proteinExistence type="inferred from homology"/>
<evidence type="ECO:0000313" key="3">
    <source>
        <dbReference type="EMBL" id="KAG8376520.1"/>
    </source>
</evidence>
<comment type="subcellular location">
    <subcellularLocation>
        <location evidence="1">Nucleus</location>
    </subcellularLocation>
</comment>
<keyword evidence="4" id="KW-1185">Reference proteome</keyword>
<dbReference type="PANTHER" id="PTHR13348">
    <property type="entry name" value="RIBONUCLEASE P SUBUNIT P29"/>
    <property type="match status" value="1"/>
</dbReference>
<dbReference type="Pfam" id="PF01868">
    <property type="entry name" value="RNase_P-MRP_p29"/>
    <property type="match status" value="1"/>
</dbReference>
<sequence>MRNYWFIFVVVQCKTAAYVGIHGIMVRETKETFGIITHDNKFRVVPKRFSVFVLQADCWKITLHGDKFASRNLVP</sequence>
<name>A0AAV6X512_9LAMI</name>
<evidence type="ECO:0000256" key="2">
    <source>
        <dbReference type="ARBA" id="ARBA00006181"/>
    </source>
</evidence>
<comment type="similarity">
    <text evidence="2">Belongs to the eukaryotic/archaeal RNase P protein component 1 family.</text>
</comment>
<dbReference type="GO" id="GO:0001682">
    <property type="term" value="P:tRNA 5'-leader removal"/>
    <property type="evidence" value="ECO:0007669"/>
    <property type="project" value="InterPro"/>
</dbReference>
<dbReference type="AlphaFoldDB" id="A0AAV6X512"/>
<organism evidence="3 4">
    <name type="scientific">Buddleja alternifolia</name>
    <dbReference type="NCBI Taxonomy" id="168488"/>
    <lineage>
        <taxon>Eukaryota</taxon>
        <taxon>Viridiplantae</taxon>
        <taxon>Streptophyta</taxon>
        <taxon>Embryophyta</taxon>
        <taxon>Tracheophyta</taxon>
        <taxon>Spermatophyta</taxon>
        <taxon>Magnoliopsida</taxon>
        <taxon>eudicotyledons</taxon>
        <taxon>Gunneridae</taxon>
        <taxon>Pentapetalae</taxon>
        <taxon>asterids</taxon>
        <taxon>lamiids</taxon>
        <taxon>Lamiales</taxon>
        <taxon>Scrophulariaceae</taxon>
        <taxon>Buddlejeae</taxon>
        <taxon>Buddleja</taxon>
    </lineage>
</organism>
<dbReference type="EMBL" id="WHWC01000009">
    <property type="protein sequence ID" value="KAG8376520.1"/>
    <property type="molecule type" value="Genomic_DNA"/>
</dbReference>
<dbReference type="GO" id="GO:0030677">
    <property type="term" value="C:ribonuclease P complex"/>
    <property type="evidence" value="ECO:0007669"/>
    <property type="project" value="InterPro"/>
</dbReference>
<dbReference type="InterPro" id="IPR023534">
    <property type="entry name" value="Rof/RNase_P-like"/>
</dbReference>
<accession>A0AAV6X512</accession>
<dbReference type="GO" id="GO:0033204">
    <property type="term" value="F:ribonuclease P RNA binding"/>
    <property type="evidence" value="ECO:0007669"/>
    <property type="project" value="InterPro"/>
</dbReference>
<dbReference type="InterPro" id="IPR036980">
    <property type="entry name" value="RNase_P/MRP_Rpp29_sf"/>
</dbReference>
<evidence type="ECO:0000313" key="4">
    <source>
        <dbReference type="Proteomes" id="UP000826271"/>
    </source>
</evidence>
<protein>
    <submittedName>
        <fullName evidence="3">Uncharacterized protein</fullName>
    </submittedName>
</protein>
<dbReference type="GO" id="GO:0000172">
    <property type="term" value="C:ribonuclease MRP complex"/>
    <property type="evidence" value="ECO:0007669"/>
    <property type="project" value="InterPro"/>
</dbReference>
<dbReference type="Proteomes" id="UP000826271">
    <property type="component" value="Unassembled WGS sequence"/>
</dbReference>
<dbReference type="PANTHER" id="PTHR13348:SF0">
    <property type="entry name" value="RIBONUCLEASE P PROTEIN SUBUNIT P29"/>
    <property type="match status" value="1"/>
</dbReference>
<comment type="caution">
    <text evidence="3">The sequence shown here is derived from an EMBL/GenBank/DDBJ whole genome shotgun (WGS) entry which is preliminary data.</text>
</comment>
<evidence type="ECO:0000256" key="1">
    <source>
        <dbReference type="ARBA" id="ARBA00004123"/>
    </source>
</evidence>